<evidence type="ECO:0000256" key="1">
    <source>
        <dbReference type="SAM" id="Phobius"/>
    </source>
</evidence>
<feature type="transmembrane region" description="Helical" evidence="1">
    <location>
        <begin position="58"/>
        <end position="78"/>
    </location>
</feature>
<feature type="transmembrane region" description="Helical" evidence="1">
    <location>
        <begin position="143"/>
        <end position="160"/>
    </location>
</feature>
<accession>A0A917EMC2</accession>
<keyword evidence="3" id="KW-0645">Protease</keyword>
<dbReference type="GO" id="GO:0006508">
    <property type="term" value="P:proteolysis"/>
    <property type="evidence" value="ECO:0007669"/>
    <property type="project" value="UniProtKB-KW"/>
</dbReference>
<feature type="transmembrane region" description="Helical" evidence="1">
    <location>
        <begin position="15"/>
        <end position="38"/>
    </location>
</feature>
<dbReference type="Proteomes" id="UP000605259">
    <property type="component" value="Unassembled WGS sequence"/>
</dbReference>
<evidence type="ECO:0000313" key="3">
    <source>
        <dbReference type="EMBL" id="GGE55719.1"/>
    </source>
</evidence>
<feature type="transmembrane region" description="Helical" evidence="1">
    <location>
        <begin position="90"/>
        <end position="109"/>
    </location>
</feature>
<gene>
    <name evidence="3" type="ORF">GCM10007140_02600</name>
</gene>
<protein>
    <submittedName>
        <fullName evidence="3">CAAX amino protease</fullName>
    </submittedName>
</protein>
<feature type="domain" description="CAAX prenyl protease 2/Lysostaphin resistance protein A-like" evidence="2">
    <location>
        <begin position="97"/>
        <end position="179"/>
    </location>
</feature>
<evidence type="ECO:0000259" key="2">
    <source>
        <dbReference type="Pfam" id="PF02517"/>
    </source>
</evidence>
<feature type="transmembrane region" description="Helical" evidence="1">
    <location>
        <begin position="166"/>
        <end position="186"/>
    </location>
</feature>
<name>A0A917EMC2_9BACI</name>
<sequence length="200" mass="22718">MKQREMIKRMTDRELVWNVYITQLLVLAFAVMIGYFVFPSLQHFFLLWQFDAYELGVYGGGIACIVVLLNVVLTKVLPEDYMDDGGINDRIFRSISIAEIFGLTLLIAFAEEVLFRGVIQTQFGLVIASIIFALLHVRYLNKIVLFSLVVGCSFLLGIAYEKTGNLAVTFFAHFLIDFIMGVWLHLDKEDSRGGKDDEEG</sequence>
<dbReference type="GO" id="GO:0080120">
    <property type="term" value="P:CAAX-box protein maturation"/>
    <property type="evidence" value="ECO:0007669"/>
    <property type="project" value="UniProtKB-ARBA"/>
</dbReference>
<feature type="transmembrane region" description="Helical" evidence="1">
    <location>
        <begin position="115"/>
        <end position="136"/>
    </location>
</feature>
<dbReference type="Pfam" id="PF02517">
    <property type="entry name" value="Rce1-like"/>
    <property type="match status" value="1"/>
</dbReference>
<dbReference type="GO" id="GO:0004175">
    <property type="term" value="F:endopeptidase activity"/>
    <property type="evidence" value="ECO:0007669"/>
    <property type="project" value="UniProtKB-ARBA"/>
</dbReference>
<keyword evidence="1" id="KW-1133">Transmembrane helix</keyword>
<dbReference type="RefSeq" id="WP_188386650.1">
    <property type="nucleotide sequence ID" value="NZ_BMFK01000001.1"/>
</dbReference>
<reference evidence="3" key="1">
    <citation type="journal article" date="2014" name="Int. J. Syst. Evol. Microbiol.">
        <title>Complete genome sequence of Corynebacterium casei LMG S-19264T (=DSM 44701T), isolated from a smear-ripened cheese.</title>
        <authorList>
            <consortium name="US DOE Joint Genome Institute (JGI-PGF)"/>
            <person name="Walter F."/>
            <person name="Albersmeier A."/>
            <person name="Kalinowski J."/>
            <person name="Ruckert C."/>
        </authorList>
    </citation>
    <scope>NUCLEOTIDE SEQUENCE</scope>
    <source>
        <strain evidence="3">CGMCC 1.12698</strain>
    </source>
</reference>
<evidence type="ECO:0000313" key="4">
    <source>
        <dbReference type="Proteomes" id="UP000605259"/>
    </source>
</evidence>
<reference evidence="3" key="2">
    <citation type="submission" date="2020-09" db="EMBL/GenBank/DDBJ databases">
        <authorList>
            <person name="Sun Q."/>
            <person name="Zhou Y."/>
        </authorList>
    </citation>
    <scope>NUCLEOTIDE SEQUENCE</scope>
    <source>
        <strain evidence="3">CGMCC 1.12698</strain>
    </source>
</reference>
<comment type="caution">
    <text evidence="3">The sequence shown here is derived from an EMBL/GenBank/DDBJ whole genome shotgun (WGS) entry which is preliminary data.</text>
</comment>
<keyword evidence="4" id="KW-1185">Reference proteome</keyword>
<dbReference type="InterPro" id="IPR003675">
    <property type="entry name" value="Rce1/LyrA-like_dom"/>
</dbReference>
<dbReference type="AlphaFoldDB" id="A0A917EMC2"/>
<keyword evidence="1" id="KW-0472">Membrane</keyword>
<organism evidence="3 4">
    <name type="scientific">Priestia taiwanensis</name>
    <dbReference type="NCBI Taxonomy" id="1347902"/>
    <lineage>
        <taxon>Bacteria</taxon>
        <taxon>Bacillati</taxon>
        <taxon>Bacillota</taxon>
        <taxon>Bacilli</taxon>
        <taxon>Bacillales</taxon>
        <taxon>Bacillaceae</taxon>
        <taxon>Priestia</taxon>
    </lineage>
</organism>
<proteinExistence type="predicted"/>
<keyword evidence="3" id="KW-0378">Hydrolase</keyword>
<dbReference type="EMBL" id="BMFK01000001">
    <property type="protein sequence ID" value="GGE55719.1"/>
    <property type="molecule type" value="Genomic_DNA"/>
</dbReference>
<keyword evidence="1" id="KW-0812">Transmembrane</keyword>